<dbReference type="EMBL" id="CAJB01000028">
    <property type="protein sequence ID" value="CCH76403.1"/>
    <property type="molecule type" value="Genomic_DNA"/>
</dbReference>
<dbReference type="PIRSF" id="PIRSF028754">
    <property type="entry name" value="UCP028754"/>
    <property type="match status" value="1"/>
</dbReference>
<gene>
    <name evidence="1" type="ORF">BN12_1230026</name>
</gene>
<sequence>MIELEDLPELDNPVLIAAFEGWNDAGEAATAVVDHLAQVWAAEPVAALDPEDYYDFQVNRPRVVSEGGARRISWRTTRILVATHTTLGRDVVLVQGIEPSFRWRAFTIELMEFAQEAGVSTVVTLGALMADVAHTRPMPVTATSDDEDTRHRFDLEASKYEGATGIVGVIADAATQTGLESISCWVAVPHYAPHTPSPKATLALVSRLEDILDAPIDHLDLAEDARAWEHGVDELASTDEEVAEYVESLEEAQDTADLPEASGDAIAREFERYLRRRGEEPPPGAG</sequence>
<evidence type="ECO:0000313" key="2">
    <source>
        <dbReference type="Proteomes" id="UP000035721"/>
    </source>
</evidence>
<evidence type="ECO:0000313" key="1">
    <source>
        <dbReference type="EMBL" id="CCH76403.1"/>
    </source>
</evidence>
<dbReference type="Gene3D" id="3.40.50.10900">
    <property type="entry name" value="PAC-like subunit"/>
    <property type="match status" value="1"/>
</dbReference>
<dbReference type="RefSeq" id="WP_048553157.1">
    <property type="nucleotide sequence ID" value="NZ_HF570958.1"/>
</dbReference>
<dbReference type="AlphaFoldDB" id="A0A077LSZ2"/>
<comment type="caution">
    <text evidence="1">The sequence shown here is derived from an EMBL/GenBank/DDBJ whole genome shotgun (WGS) entry which is preliminary data.</text>
</comment>
<organism evidence="1 2">
    <name type="scientific">Nostocoides japonicum T1-X7</name>
    <dbReference type="NCBI Taxonomy" id="1194083"/>
    <lineage>
        <taxon>Bacteria</taxon>
        <taxon>Bacillati</taxon>
        <taxon>Actinomycetota</taxon>
        <taxon>Actinomycetes</taxon>
        <taxon>Micrococcales</taxon>
        <taxon>Intrasporangiaceae</taxon>
        <taxon>Nostocoides</taxon>
    </lineage>
</organism>
<name>A0A077LSZ2_9MICO</name>
<protein>
    <recommendedName>
        <fullName evidence="3">PAC2 family protein</fullName>
    </recommendedName>
</protein>
<dbReference type="PANTHER" id="PTHR35610:SF7">
    <property type="entry name" value="3-ISOPROPYLMALATE DEHYDRATASE"/>
    <property type="match status" value="1"/>
</dbReference>
<dbReference type="Proteomes" id="UP000035721">
    <property type="component" value="Unassembled WGS sequence"/>
</dbReference>
<dbReference type="InterPro" id="IPR038389">
    <property type="entry name" value="PSMG2_sf"/>
</dbReference>
<dbReference type="OrthoDB" id="150941at2"/>
<proteinExistence type="predicted"/>
<accession>A0A077LSZ2</accession>
<evidence type="ECO:0008006" key="3">
    <source>
        <dbReference type="Google" id="ProtNLM"/>
    </source>
</evidence>
<dbReference type="STRING" id="1194083.BN12_1230026"/>
<reference evidence="1 2" key="1">
    <citation type="journal article" date="2013" name="ISME J.">
        <title>A metabolic model for members of the genus Tetrasphaera involved in enhanced biological phosphorus removal.</title>
        <authorList>
            <person name="Kristiansen R."/>
            <person name="Nguyen H.T.T."/>
            <person name="Saunders A.M."/>
            <person name="Nielsen J.L."/>
            <person name="Wimmer R."/>
            <person name="Le V.Q."/>
            <person name="McIlroy S.J."/>
            <person name="Petrovski S."/>
            <person name="Seviour R.J."/>
            <person name="Calteau A."/>
            <person name="Nielsen K.L."/>
            <person name="Nielsen P.H."/>
        </authorList>
    </citation>
    <scope>NUCLEOTIDE SEQUENCE [LARGE SCALE GENOMIC DNA]</scope>
    <source>
        <strain evidence="1 2">T1-X7</strain>
    </source>
</reference>
<dbReference type="SUPFAM" id="SSF159659">
    <property type="entry name" value="Cgl1923-like"/>
    <property type="match status" value="1"/>
</dbReference>
<keyword evidence="2" id="KW-1185">Reference proteome</keyword>
<dbReference type="PANTHER" id="PTHR35610">
    <property type="entry name" value="3-ISOPROPYLMALATE DEHYDRATASE-RELATED"/>
    <property type="match status" value="1"/>
</dbReference>
<dbReference type="InterPro" id="IPR019151">
    <property type="entry name" value="Proteasome_assmbl_chaperone_2"/>
</dbReference>
<dbReference type="Pfam" id="PF09754">
    <property type="entry name" value="PAC2"/>
    <property type="match status" value="1"/>
</dbReference>
<dbReference type="InterPro" id="IPR008492">
    <property type="entry name" value="Rv2714-like"/>
</dbReference>